<comment type="caution">
    <text evidence="2">The sequence shown here is derived from an EMBL/GenBank/DDBJ whole genome shotgun (WGS) entry which is preliminary data.</text>
</comment>
<organism evidence="2 3">
    <name type="scientific">Aromia moschata</name>
    <dbReference type="NCBI Taxonomy" id="1265417"/>
    <lineage>
        <taxon>Eukaryota</taxon>
        <taxon>Metazoa</taxon>
        <taxon>Ecdysozoa</taxon>
        <taxon>Arthropoda</taxon>
        <taxon>Hexapoda</taxon>
        <taxon>Insecta</taxon>
        <taxon>Pterygota</taxon>
        <taxon>Neoptera</taxon>
        <taxon>Endopterygota</taxon>
        <taxon>Coleoptera</taxon>
        <taxon>Polyphaga</taxon>
        <taxon>Cucujiformia</taxon>
        <taxon>Chrysomeloidea</taxon>
        <taxon>Cerambycidae</taxon>
        <taxon>Cerambycinae</taxon>
        <taxon>Callichromatini</taxon>
        <taxon>Aromia</taxon>
    </lineage>
</organism>
<accession>A0AAV8YHF6</accession>
<gene>
    <name evidence="2" type="ORF">NQ318_010540</name>
</gene>
<evidence type="ECO:0000313" key="3">
    <source>
        <dbReference type="Proteomes" id="UP001162162"/>
    </source>
</evidence>
<dbReference type="AlphaFoldDB" id="A0AAV8YHF6"/>
<feature type="region of interest" description="Disordered" evidence="1">
    <location>
        <begin position="1"/>
        <end position="25"/>
    </location>
</feature>
<feature type="compositionally biased region" description="Basic and acidic residues" evidence="1">
    <location>
        <begin position="11"/>
        <end position="22"/>
    </location>
</feature>
<name>A0AAV8YHF6_9CUCU</name>
<sequence>MSFKKQIPLRNDSRKSLNIKEEADTEECQDKPVSFMAESNCLVEMQVPNDADYDDIFDTIAKNVAQKIRDMTEDQRKYAEKLVNEVMYYGLMECLTSSSRLSIDGT</sequence>
<reference evidence="2" key="1">
    <citation type="journal article" date="2023" name="Insect Mol. Biol.">
        <title>Genome sequencing provides insights into the evolution of gene families encoding plant cell wall-degrading enzymes in longhorned beetles.</title>
        <authorList>
            <person name="Shin N.R."/>
            <person name="Okamura Y."/>
            <person name="Kirsch R."/>
            <person name="Pauchet Y."/>
        </authorList>
    </citation>
    <scope>NUCLEOTIDE SEQUENCE</scope>
    <source>
        <strain evidence="2">AMC_N1</strain>
    </source>
</reference>
<dbReference type="Proteomes" id="UP001162162">
    <property type="component" value="Unassembled WGS sequence"/>
</dbReference>
<protein>
    <submittedName>
        <fullName evidence="2">Uncharacterized protein</fullName>
    </submittedName>
</protein>
<evidence type="ECO:0000313" key="2">
    <source>
        <dbReference type="EMBL" id="KAJ8949906.1"/>
    </source>
</evidence>
<proteinExistence type="predicted"/>
<keyword evidence="3" id="KW-1185">Reference proteome</keyword>
<dbReference type="EMBL" id="JAPWTK010000108">
    <property type="protein sequence ID" value="KAJ8949906.1"/>
    <property type="molecule type" value="Genomic_DNA"/>
</dbReference>
<evidence type="ECO:0000256" key="1">
    <source>
        <dbReference type="SAM" id="MobiDB-lite"/>
    </source>
</evidence>